<evidence type="ECO:0000313" key="6">
    <source>
        <dbReference type="Proteomes" id="UP000199409"/>
    </source>
</evidence>
<feature type="binding site" evidence="2">
    <location>
        <position position="59"/>
    </location>
    <ligand>
        <name>substrate</name>
    </ligand>
</feature>
<dbReference type="PIRSF" id="PIRSF005303">
    <property type="entry name" value="Thiam_monoph_kin"/>
    <property type="match status" value="1"/>
</dbReference>
<comment type="pathway">
    <text evidence="2">Cofactor biosynthesis; thiamine diphosphate biosynthesis; thiamine diphosphate from thiamine phosphate: step 1/1.</text>
</comment>
<feature type="binding site" evidence="2">
    <location>
        <position position="50"/>
    </location>
    <ligand>
        <name>Mg(2+)</name>
        <dbReference type="ChEBI" id="CHEBI:18420"/>
        <label>4</label>
    </ligand>
</feature>
<dbReference type="CDD" id="cd02194">
    <property type="entry name" value="ThiL"/>
    <property type="match status" value="1"/>
</dbReference>
<feature type="binding site" evidence="2">
    <location>
        <position position="52"/>
    </location>
    <ligand>
        <name>Mg(2+)</name>
        <dbReference type="ChEBI" id="CHEBI:18420"/>
        <label>1</label>
    </ligand>
</feature>
<organism evidence="5 6">
    <name type="scientific">Desulfuromusa kysingii</name>
    <dbReference type="NCBI Taxonomy" id="37625"/>
    <lineage>
        <taxon>Bacteria</taxon>
        <taxon>Pseudomonadati</taxon>
        <taxon>Thermodesulfobacteriota</taxon>
        <taxon>Desulfuromonadia</taxon>
        <taxon>Desulfuromonadales</taxon>
        <taxon>Geopsychrobacteraceae</taxon>
        <taxon>Desulfuromusa</taxon>
    </lineage>
</organism>
<dbReference type="EC" id="2.7.4.16" evidence="2"/>
<feature type="binding site" evidence="2">
    <location>
        <position position="322"/>
    </location>
    <ligand>
        <name>substrate</name>
    </ligand>
</feature>
<dbReference type="NCBIfam" id="TIGR01379">
    <property type="entry name" value="thiL"/>
    <property type="match status" value="1"/>
</dbReference>
<feature type="binding site" evidence="2">
    <location>
        <position position="155"/>
    </location>
    <ligand>
        <name>ATP</name>
        <dbReference type="ChEBI" id="CHEBI:30616"/>
    </ligand>
</feature>
<dbReference type="Pfam" id="PF00586">
    <property type="entry name" value="AIRS"/>
    <property type="match status" value="1"/>
</dbReference>
<dbReference type="GO" id="GO:0009229">
    <property type="term" value="P:thiamine diphosphate biosynthetic process"/>
    <property type="evidence" value="ECO:0007669"/>
    <property type="project" value="UniProtKB-UniRule"/>
</dbReference>
<dbReference type="InterPro" id="IPR010918">
    <property type="entry name" value="PurM-like_C_dom"/>
</dbReference>
<dbReference type="GO" id="GO:0005524">
    <property type="term" value="F:ATP binding"/>
    <property type="evidence" value="ECO:0007669"/>
    <property type="project" value="UniProtKB-UniRule"/>
</dbReference>
<name>A0A1H4ARB0_9BACT</name>
<feature type="domain" description="PurM-like N-terminal" evidence="3">
    <location>
        <begin position="33"/>
        <end position="147"/>
    </location>
</feature>
<dbReference type="GO" id="GO:0009228">
    <property type="term" value="P:thiamine biosynthetic process"/>
    <property type="evidence" value="ECO:0007669"/>
    <property type="project" value="UniProtKB-KW"/>
</dbReference>
<dbReference type="HAMAP" id="MF_02128">
    <property type="entry name" value="TMP_kinase"/>
    <property type="match status" value="1"/>
</dbReference>
<dbReference type="InterPro" id="IPR036676">
    <property type="entry name" value="PurM-like_C_sf"/>
</dbReference>
<dbReference type="Gene3D" id="3.90.650.10">
    <property type="entry name" value="PurM-like C-terminal domain"/>
    <property type="match status" value="1"/>
</dbReference>
<feature type="binding site" evidence="2">
    <location>
        <position position="221"/>
    </location>
    <ligand>
        <name>Mg(2+)</name>
        <dbReference type="ChEBI" id="CHEBI:18420"/>
        <label>5</label>
    </ligand>
</feature>
<feature type="binding site" evidence="2">
    <location>
        <position position="35"/>
    </location>
    <ligand>
        <name>Mg(2+)</name>
        <dbReference type="ChEBI" id="CHEBI:18420"/>
        <label>4</label>
    </ligand>
</feature>
<dbReference type="STRING" id="37625.SAMN05660420_01945"/>
<evidence type="ECO:0000259" key="4">
    <source>
        <dbReference type="Pfam" id="PF02769"/>
    </source>
</evidence>
<feature type="binding site" evidence="2">
    <location>
        <position position="81"/>
    </location>
    <ligand>
        <name>Mg(2+)</name>
        <dbReference type="ChEBI" id="CHEBI:18420"/>
        <label>4</label>
    </ligand>
</feature>
<dbReference type="PANTHER" id="PTHR30270:SF0">
    <property type="entry name" value="THIAMINE-MONOPHOSPHATE KINASE"/>
    <property type="match status" value="1"/>
</dbReference>
<keyword evidence="2 5" id="KW-0418">Kinase</keyword>
<dbReference type="EMBL" id="FNQN01000005">
    <property type="protein sequence ID" value="SEA38287.1"/>
    <property type="molecule type" value="Genomic_DNA"/>
</dbReference>
<gene>
    <name evidence="2" type="primary">thiL</name>
    <name evidence="5" type="ORF">SAMN05660420_01945</name>
</gene>
<accession>A0A1H4ARB0</accession>
<dbReference type="OrthoDB" id="9802811at2"/>
<keyword evidence="2" id="KW-0808">Transferase</keyword>
<comment type="catalytic activity">
    <reaction evidence="2">
        <text>thiamine phosphate + ATP = thiamine diphosphate + ADP</text>
        <dbReference type="Rhea" id="RHEA:15913"/>
        <dbReference type="ChEBI" id="CHEBI:30616"/>
        <dbReference type="ChEBI" id="CHEBI:37575"/>
        <dbReference type="ChEBI" id="CHEBI:58937"/>
        <dbReference type="ChEBI" id="CHEBI:456216"/>
        <dbReference type="EC" id="2.7.4.16"/>
    </reaction>
</comment>
<comment type="miscellaneous">
    <text evidence="2">Reaction mechanism of ThiL seems to utilize a direct, inline transfer of the gamma-phosphate of ATP to TMP rather than a phosphorylated enzyme intermediate.</text>
</comment>
<evidence type="ECO:0000259" key="3">
    <source>
        <dbReference type="Pfam" id="PF00586"/>
    </source>
</evidence>
<feature type="binding site" evidence="2">
    <location>
        <position position="81"/>
    </location>
    <ligand>
        <name>Mg(2+)</name>
        <dbReference type="ChEBI" id="CHEBI:18420"/>
        <label>3</label>
    </ligand>
</feature>
<feature type="binding site" evidence="2">
    <location>
        <position position="81"/>
    </location>
    <ligand>
        <name>Mg(2+)</name>
        <dbReference type="ChEBI" id="CHEBI:18420"/>
        <label>2</label>
    </ligand>
</feature>
<dbReference type="GO" id="GO:0009030">
    <property type="term" value="F:thiamine-phosphate kinase activity"/>
    <property type="evidence" value="ECO:0007669"/>
    <property type="project" value="UniProtKB-UniRule"/>
</dbReference>
<comment type="caution">
    <text evidence="2">Lacks conserved residue(s) required for the propagation of feature annotation.</text>
</comment>
<comment type="function">
    <text evidence="2">Catalyzes the ATP-dependent phosphorylation of thiamine-monophosphate (TMP) to form thiamine-pyrophosphate (TPP), the active form of vitamin B1.</text>
</comment>
<dbReference type="Pfam" id="PF02769">
    <property type="entry name" value="AIRS_C"/>
    <property type="match status" value="1"/>
</dbReference>
<dbReference type="InterPro" id="IPR036921">
    <property type="entry name" value="PurM-like_N_sf"/>
</dbReference>
<feature type="binding site" evidence="2">
    <location>
        <position position="129"/>
    </location>
    <ligand>
        <name>Mg(2+)</name>
        <dbReference type="ChEBI" id="CHEBI:18420"/>
        <label>1</label>
    </ligand>
</feature>
<feature type="binding site" evidence="2">
    <location>
        <begin position="128"/>
        <end position="129"/>
    </location>
    <ligand>
        <name>ATP</name>
        <dbReference type="ChEBI" id="CHEBI:30616"/>
    </ligand>
</feature>
<reference evidence="5 6" key="1">
    <citation type="submission" date="2016-10" db="EMBL/GenBank/DDBJ databases">
        <authorList>
            <person name="de Groot N.N."/>
        </authorList>
    </citation>
    <scope>NUCLEOTIDE SEQUENCE [LARGE SCALE GENOMIC DNA]</scope>
    <source>
        <strain evidence="5 6">DSM 7343</strain>
    </source>
</reference>
<feature type="domain" description="PurM-like C-terminal" evidence="4">
    <location>
        <begin position="161"/>
        <end position="250"/>
    </location>
</feature>
<dbReference type="InterPro" id="IPR006283">
    <property type="entry name" value="ThiL-like"/>
</dbReference>
<dbReference type="InterPro" id="IPR016188">
    <property type="entry name" value="PurM-like_N"/>
</dbReference>
<protein>
    <recommendedName>
        <fullName evidence="2">Thiamine-monophosphate kinase</fullName>
        <shortName evidence="2">TMP kinase</shortName>
        <shortName evidence="2">Thiamine-phosphate kinase</shortName>
        <ecNumber evidence="2">2.7.4.16</ecNumber>
    </recommendedName>
</protein>
<feature type="binding site" evidence="2">
    <location>
        <position position="220"/>
    </location>
    <ligand>
        <name>ATP</name>
        <dbReference type="ChEBI" id="CHEBI:30616"/>
    </ligand>
</feature>
<keyword evidence="1 2" id="KW-0784">Thiamine biosynthesis</keyword>
<dbReference type="SUPFAM" id="SSF56042">
    <property type="entry name" value="PurM C-terminal domain-like"/>
    <property type="match status" value="1"/>
</dbReference>
<evidence type="ECO:0000256" key="2">
    <source>
        <dbReference type="HAMAP-Rule" id="MF_02128"/>
    </source>
</evidence>
<feature type="binding site" evidence="2">
    <location>
        <position position="52"/>
    </location>
    <ligand>
        <name>Mg(2+)</name>
        <dbReference type="ChEBI" id="CHEBI:18420"/>
        <label>2</label>
    </ligand>
</feature>
<dbReference type="GO" id="GO:0000287">
    <property type="term" value="F:magnesium ion binding"/>
    <property type="evidence" value="ECO:0007669"/>
    <property type="project" value="UniProtKB-UniRule"/>
</dbReference>
<feature type="binding site" evidence="2">
    <location>
        <position position="35"/>
    </location>
    <ligand>
        <name>Mg(2+)</name>
        <dbReference type="ChEBI" id="CHEBI:18420"/>
        <label>3</label>
    </ligand>
</feature>
<comment type="similarity">
    <text evidence="2">Belongs to the thiamine-monophosphate kinase family.</text>
</comment>
<keyword evidence="2" id="KW-0479">Metal-binding</keyword>
<evidence type="ECO:0000313" key="5">
    <source>
        <dbReference type="EMBL" id="SEA38287.1"/>
    </source>
</evidence>
<dbReference type="PANTHER" id="PTHR30270">
    <property type="entry name" value="THIAMINE-MONOPHOSPHATE KINASE"/>
    <property type="match status" value="1"/>
</dbReference>
<feature type="binding site" evidence="2">
    <location>
        <position position="218"/>
    </location>
    <ligand>
        <name>Mg(2+)</name>
        <dbReference type="ChEBI" id="CHEBI:18420"/>
        <label>3</label>
    </ligand>
</feature>
<keyword evidence="2" id="KW-0547">Nucleotide-binding</keyword>
<evidence type="ECO:0000256" key="1">
    <source>
        <dbReference type="ARBA" id="ARBA00022977"/>
    </source>
</evidence>
<keyword evidence="6" id="KW-1185">Reference proteome</keyword>
<dbReference type="SUPFAM" id="SSF55326">
    <property type="entry name" value="PurM N-terminal domain-like"/>
    <property type="match status" value="1"/>
</dbReference>
<sequence>MPLTKQKRLEEFELIRWIQQQAGNGAHLALGIGDDCSIQPQQPDRDLLTSIDLLIEDIHFKREWSNMFDLGRKSAAVNISDIAAMGGTPQSVFLGIGRPKTIDDTEIKEFLSGFLAEIKTYGAVLTGGDSCGSPGPLMISVTVQGEVPTGDAICRQGASYGDAIYVSGSLGDSALALHQLQHGRQPDAYLKQRFHTPTPRVALGQELSKRHLATAMLDVSDGLIADLGHILAASNVGAELNLDAIPLSAAFKRLLDDDSALIDFALAGGEDYELVFTSPLKDLDQHINLPLAVTRIGSISQQPGLHIRQTNGEPYHCRRGGFDHFS</sequence>
<keyword evidence="2" id="KW-0460">Magnesium</keyword>
<dbReference type="Gene3D" id="3.30.1330.10">
    <property type="entry name" value="PurM-like, N-terminal domain"/>
    <property type="match status" value="1"/>
</dbReference>
<proteinExistence type="inferred from homology"/>
<dbReference type="RefSeq" id="WP_092347448.1">
    <property type="nucleotide sequence ID" value="NZ_FNQN01000005.1"/>
</dbReference>
<dbReference type="UniPathway" id="UPA00060">
    <property type="reaction ID" value="UER00142"/>
</dbReference>
<feature type="binding site" evidence="2">
    <location>
        <position position="270"/>
    </location>
    <ligand>
        <name>substrate</name>
    </ligand>
</feature>
<dbReference type="AlphaFoldDB" id="A0A1H4ARB0"/>
<dbReference type="Proteomes" id="UP000199409">
    <property type="component" value="Unassembled WGS sequence"/>
</dbReference>
<keyword evidence="2" id="KW-0067">ATP-binding</keyword>